<name>A0A0D2YAJ2_FUSOF</name>
<dbReference type="Proteomes" id="UP000002489">
    <property type="component" value="Unassembled WGS sequence"/>
</dbReference>
<organism evidence="1 2">
    <name type="scientific">Fusarium oxysporum (strain Fo5176)</name>
    <name type="common">Fusarium vascular wilt</name>
    <dbReference type="NCBI Taxonomy" id="660025"/>
    <lineage>
        <taxon>Eukaryota</taxon>
        <taxon>Fungi</taxon>
        <taxon>Dikarya</taxon>
        <taxon>Ascomycota</taxon>
        <taxon>Pezizomycotina</taxon>
        <taxon>Sordariomycetes</taxon>
        <taxon>Hypocreomycetidae</taxon>
        <taxon>Hypocreales</taxon>
        <taxon>Nectriaceae</taxon>
        <taxon>Fusarium</taxon>
        <taxon>Fusarium oxysporum species complex</taxon>
    </lineage>
</organism>
<evidence type="ECO:0000313" key="1">
    <source>
        <dbReference type="EnsemblFungi" id="FOXG_13318P0"/>
    </source>
</evidence>
<evidence type="ECO:0000313" key="2">
    <source>
        <dbReference type="Proteomes" id="UP000002489"/>
    </source>
</evidence>
<sequence length="118" mass="13752">MPRKTEDYFTNHVGKQYYVHFIDDYLIADSLKFVDALRWHFGQEAEGNRDWSLTGPVNGKWRIHAWTFGSGEAKGEKMIGSCAVAERKNESLILRHGNWRMRTVNSQRPPEVQNDNIE</sequence>
<proteinExistence type="predicted"/>
<dbReference type="EnsemblFungi" id="FOXG_13318T0">
    <property type="protein sequence ID" value="FOXG_13318P0"/>
    <property type="gene ID" value="FOXG_13318"/>
</dbReference>
<protein>
    <submittedName>
        <fullName evidence="1">Uncharacterized protein</fullName>
    </submittedName>
</protein>
<accession>A0A0D2YAJ2</accession>
<dbReference type="AlphaFoldDB" id="A0A0D2YAJ2"/>
<reference evidence="1" key="2">
    <citation type="submission" date="2025-08" db="UniProtKB">
        <authorList>
            <consortium name="EnsemblFungi"/>
        </authorList>
    </citation>
    <scope>IDENTIFICATION</scope>
    <source>
        <strain evidence="1">4287 / CBS 123668 / FGSC 9935 / NRRL 34936</strain>
    </source>
</reference>
<reference evidence="2" key="1">
    <citation type="journal article" date="2012" name="Mol. Plant Microbe Interact.">
        <title>A highly conserved effector in Fusarium oxysporum is required for full virulence on Arabidopsis.</title>
        <authorList>
            <person name="Thatcher L.F."/>
            <person name="Gardiner D.M."/>
            <person name="Kazan K."/>
            <person name="Manners J."/>
        </authorList>
    </citation>
    <scope>NUCLEOTIDE SEQUENCE [LARGE SCALE GENOMIC DNA]</scope>
    <source>
        <strain evidence="2">Fo5176</strain>
    </source>
</reference>